<feature type="region of interest" description="Disordered" evidence="1">
    <location>
        <begin position="1"/>
        <end position="31"/>
    </location>
</feature>
<dbReference type="RefSeq" id="WP_203932364.1">
    <property type="nucleotide sequence ID" value="NZ_BOPH01000102.1"/>
</dbReference>
<keyword evidence="4" id="KW-1185">Reference proteome</keyword>
<organism evidence="3 4">
    <name type="scientific">Virgisporangium ochraceum</name>
    <dbReference type="NCBI Taxonomy" id="65505"/>
    <lineage>
        <taxon>Bacteria</taxon>
        <taxon>Bacillati</taxon>
        <taxon>Actinomycetota</taxon>
        <taxon>Actinomycetes</taxon>
        <taxon>Micromonosporales</taxon>
        <taxon>Micromonosporaceae</taxon>
        <taxon>Virgisporangium</taxon>
    </lineage>
</organism>
<sequence>MARRLEGVGVNLPSGDLSRTGRFPGPGLPGRPRVRLRMPGERPSVPTVVGGTAFFGDAEGGVHAVDLADGDALWRSRHDLRYADGSAALSSVAALPAVSDDLVFVEAGGQVFAHDRRTGEPRWWVPEISSHHPVVVGGLLVVVHDLHAAAAYDGGTGDKRWVTESDDLGFGLLAAFAAVAGGRMFLTEGVEGNHTHGGLHAFDLATGALDWGHHEEFVACDRPRCEGDDLMIAPNHAVHARGLVWAVRSRYCDGIGEATMELVGFDPDDGTGRVVLTEPAGAETTDAFLGVPVFGADLVYCTSGVRLHALDPESGRLVWSRRFDAPVVGTPLLAGPILHLAAGDGRLHAIDARTGEPRWEFAPDEPTSWSAEVDSEYAEAESPLTLADGTLFVATDPAVLALS</sequence>
<dbReference type="InterPro" id="IPR011047">
    <property type="entry name" value="Quinoprotein_ADH-like_sf"/>
</dbReference>
<evidence type="ECO:0000259" key="2">
    <source>
        <dbReference type="Pfam" id="PF13360"/>
    </source>
</evidence>
<dbReference type="SUPFAM" id="SSF50998">
    <property type="entry name" value="Quinoprotein alcohol dehydrogenase-like"/>
    <property type="match status" value="1"/>
</dbReference>
<name>A0A8J4EF93_9ACTN</name>
<dbReference type="Gene3D" id="2.130.10.10">
    <property type="entry name" value="YVTN repeat-like/Quinoprotein amine dehydrogenase"/>
    <property type="match status" value="2"/>
</dbReference>
<feature type="domain" description="Pyrrolo-quinoline quinone repeat" evidence="2">
    <location>
        <begin position="59"/>
        <end position="213"/>
    </location>
</feature>
<feature type="domain" description="Pyrrolo-quinoline quinone repeat" evidence="2">
    <location>
        <begin position="290"/>
        <end position="364"/>
    </location>
</feature>
<dbReference type="PANTHER" id="PTHR34512:SF30">
    <property type="entry name" value="OUTER MEMBRANE PROTEIN ASSEMBLY FACTOR BAMB"/>
    <property type="match status" value="1"/>
</dbReference>
<reference evidence="3" key="1">
    <citation type="submission" date="2021-01" db="EMBL/GenBank/DDBJ databases">
        <title>Whole genome shotgun sequence of Virgisporangium ochraceum NBRC 16418.</title>
        <authorList>
            <person name="Komaki H."/>
            <person name="Tamura T."/>
        </authorList>
    </citation>
    <scope>NUCLEOTIDE SEQUENCE</scope>
    <source>
        <strain evidence="3">NBRC 16418</strain>
    </source>
</reference>
<dbReference type="InterPro" id="IPR002372">
    <property type="entry name" value="PQQ_rpt_dom"/>
</dbReference>
<protein>
    <recommendedName>
        <fullName evidence="2">Pyrrolo-quinoline quinone repeat domain-containing protein</fullName>
    </recommendedName>
</protein>
<dbReference type="InterPro" id="IPR015943">
    <property type="entry name" value="WD40/YVTN_repeat-like_dom_sf"/>
</dbReference>
<evidence type="ECO:0000313" key="4">
    <source>
        <dbReference type="Proteomes" id="UP000635606"/>
    </source>
</evidence>
<dbReference type="Pfam" id="PF13360">
    <property type="entry name" value="PQQ_2"/>
    <property type="match status" value="2"/>
</dbReference>
<dbReference type="PANTHER" id="PTHR34512">
    <property type="entry name" value="CELL SURFACE PROTEIN"/>
    <property type="match status" value="1"/>
</dbReference>
<evidence type="ECO:0000313" key="3">
    <source>
        <dbReference type="EMBL" id="GIJ72506.1"/>
    </source>
</evidence>
<evidence type="ECO:0000256" key="1">
    <source>
        <dbReference type="SAM" id="MobiDB-lite"/>
    </source>
</evidence>
<comment type="caution">
    <text evidence="3">The sequence shown here is derived from an EMBL/GenBank/DDBJ whole genome shotgun (WGS) entry which is preliminary data.</text>
</comment>
<accession>A0A8J4EF93</accession>
<dbReference type="EMBL" id="BOPH01000102">
    <property type="protein sequence ID" value="GIJ72506.1"/>
    <property type="molecule type" value="Genomic_DNA"/>
</dbReference>
<dbReference type="AlphaFoldDB" id="A0A8J4EF93"/>
<gene>
    <name evidence="3" type="ORF">Voc01_074230</name>
</gene>
<dbReference type="SMART" id="SM00564">
    <property type="entry name" value="PQQ"/>
    <property type="match status" value="6"/>
</dbReference>
<dbReference type="InterPro" id="IPR018391">
    <property type="entry name" value="PQQ_b-propeller_rpt"/>
</dbReference>
<proteinExistence type="predicted"/>
<dbReference type="Proteomes" id="UP000635606">
    <property type="component" value="Unassembled WGS sequence"/>
</dbReference>